<dbReference type="GO" id="GO:0016020">
    <property type="term" value="C:membrane"/>
    <property type="evidence" value="ECO:0007669"/>
    <property type="project" value="InterPro"/>
</dbReference>
<dbReference type="EC" id="1.6.5.3" evidence="7"/>
<gene>
    <name evidence="7" type="ordered locus">Hbut_0187</name>
</gene>
<keyword evidence="5" id="KW-0411">Iron-sulfur</keyword>
<accession>A2BJ98</accession>
<dbReference type="KEGG" id="hbu:Hbut_0187"/>
<feature type="domain" description="4Fe-4S ferredoxin-type" evidence="6">
    <location>
        <begin position="101"/>
        <end position="130"/>
    </location>
</feature>
<dbReference type="InterPro" id="IPR010226">
    <property type="entry name" value="NADH_quinone_OxRdtase_chainI"/>
</dbReference>
<sequence>MSQSGQPGAGQTASSGVRVRRVSRPKAGIVSGHVSAISAALRRASKKPMTLMYPTVEEEKPQLFRGFILYDYDKCIGCSLCAQICPARAIKMYRVPGDKRLRPGYDVGRCIYCGLCTDICPTDALILSDRFDHVFEKLEDMIFDPIDWAQISKKIREEKPTRKRVRTLVDEEVGLRYEPIG</sequence>
<dbReference type="GO" id="GO:0003954">
    <property type="term" value="F:NADH dehydrogenase activity"/>
    <property type="evidence" value="ECO:0007669"/>
    <property type="project" value="TreeGrafter"/>
</dbReference>
<organism evidence="7 8">
    <name type="scientific">Hyperthermus butylicus (strain DSM 5456 / JCM 9403 / PLM1-5)</name>
    <dbReference type="NCBI Taxonomy" id="415426"/>
    <lineage>
        <taxon>Archaea</taxon>
        <taxon>Thermoproteota</taxon>
        <taxon>Thermoprotei</taxon>
        <taxon>Desulfurococcales</taxon>
        <taxon>Pyrodictiaceae</taxon>
        <taxon>Hyperthermus</taxon>
    </lineage>
</organism>
<dbReference type="PROSITE" id="PS00198">
    <property type="entry name" value="4FE4S_FER_1"/>
    <property type="match status" value="2"/>
</dbReference>
<dbReference type="EMBL" id="CP000493">
    <property type="protein sequence ID" value="ABM80059.1"/>
    <property type="molecule type" value="Genomic_DNA"/>
</dbReference>
<dbReference type="EnsemblBacteria" id="ABM80059">
    <property type="protein sequence ID" value="ABM80059"/>
    <property type="gene ID" value="Hbut_0187"/>
</dbReference>
<dbReference type="InterPro" id="IPR017896">
    <property type="entry name" value="4Fe4S_Fe-S-bd"/>
</dbReference>
<dbReference type="RefSeq" id="WP_011821376.1">
    <property type="nucleotide sequence ID" value="NC_008818.1"/>
</dbReference>
<dbReference type="HOGENOM" id="CLU_067218_4_5_2"/>
<evidence type="ECO:0000313" key="8">
    <source>
        <dbReference type="Proteomes" id="UP000002593"/>
    </source>
</evidence>
<keyword evidence="7" id="KW-0560">Oxidoreductase</keyword>
<keyword evidence="8" id="KW-1185">Reference proteome</keyword>
<reference evidence="7 8" key="1">
    <citation type="journal article" date="2007" name="Archaea">
        <title>The genome of Hyperthermus butylicus: a sulfur-reducing, peptide fermenting, neutrophilic Crenarchaeote growing up to 108 degrees C.</title>
        <authorList>
            <person name="Brugger K."/>
            <person name="Chen L."/>
            <person name="Stark M."/>
            <person name="Zibat A."/>
            <person name="Redder P."/>
            <person name="Ruepp A."/>
            <person name="Awayez M."/>
            <person name="She Q."/>
            <person name="Garrett R.A."/>
            <person name="Klenk H.P."/>
        </authorList>
    </citation>
    <scope>NUCLEOTIDE SEQUENCE [LARGE SCALE GENOMIC DNA]</scope>
    <source>
        <strain evidence="8">DSM 5456 / JCM 9403 / PLM1-5</strain>
    </source>
</reference>
<dbReference type="Pfam" id="PF12838">
    <property type="entry name" value="Fer4_7"/>
    <property type="match status" value="1"/>
</dbReference>
<evidence type="ECO:0000256" key="5">
    <source>
        <dbReference type="ARBA" id="ARBA00023014"/>
    </source>
</evidence>
<dbReference type="Gene3D" id="3.30.70.3270">
    <property type="match status" value="1"/>
</dbReference>
<dbReference type="AlphaFoldDB" id="A2BJ98"/>
<keyword evidence="4" id="KW-0408">Iron</keyword>
<dbReference type="eggNOG" id="arCOG01543">
    <property type="taxonomic scope" value="Archaea"/>
</dbReference>
<protein>
    <submittedName>
        <fullName evidence="7">NADH-ubiquinone oxidoreductase subunit 8</fullName>
        <ecNumber evidence="7">1.6.5.3</ecNumber>
    </submittedName>
</protein>
<dbReference type="SUPFAM" id="SSF54862">
    <property type="entry name" value="4Fe-4S ferredoxins"/>
    <property type="match status" value="1"/>
</dbReference>
<dbReference type="FunFam" id="3.30.70.3270:FF:000014">
    <property type="entry name" value="NADH dehydrogenase subunit I (NuoI)"/>
    <property type="match status" value="1"/>
</dbReference>
<dbReference type="PROSITE" id="PS51379">
    <property type="entry name" value="4FE4S_FER_2"/>
    <property type="match status" value="2"/>
</dbReference>
<dbReference type="InterPro" id="IPR017900">
    <property type="entry name" value="4Fe4S_Fe_S_CS"/>
</dbReference>
<evidence type="ECO:0000256" key="3">
    <source>
        <dbReference type="ARBA" id="ARBA00022737"/>
    </source>
</evidence>
<keyword evidence="2" id="KW-0479">Metal-binding</keyword>
<evidence type="ECO:0000256" key="4">
    <source>
        <dbReference type="ARBA" id="ARBA00023004"/>
    </source>
</evidence>
<dbReference type="PANTHER" id="PTHR10849">
    <property type="entry name" value="NADH DEHYDROGENASE UBIQUINONE IRON-SULFUR PROTEIN 8, MITOCHONDRIAL"/>
    <property type="match status" value="1"/>
</dbReference>
<name>A2BJ98_HYPBU</name>
<keyword evidence="1" id="KW-0004">4Fe-4S</keyword>
<dbReference type="GeneID" id="4782456"/>
<evidence type="ECO:0000256" key="1">
    <source>
        <dbReference type="ARBA" id="ARBA00022485"/>
    </source>
</evidence>
<evidence type="ECO:0000259" key="6">
    <source>
        <dbReference type="PROSITE" id="PS51379"/>
    </source>
</evidence>
<dbReference type="OrthoDB" id="23833at2157"/>
<dbReference type="STRING" id="415426.Hbut_0187"/>
<dbReference type="GO" id="GO:0051539">
    <property type="term" value="F:4 iron, 4 sulfur cluster binding"/>
    <property type="evidence" value="ECO:0007669"/>
    <property type="project" value="UniProtKB-KW"/>
</dbReference>
<dbReference type="Proteomes" id="UP000002593">
    <property type="component" value="Chromosome"/>
</dbReference>
<dbReference type="GO" id="GO:0046872">
    <property type="term" value="F:metal ion binding"/>
    <property type="evidence" value="ECO:0007669"/>
    <property type="project" value="UniProtKB-KW"/>
</dbReference>
<dbReference type="GO" id="GO:0009060">
    <property type="term" value="P:aerobic respiration"/>
    <property type="evidence" value="ECO:0007669"/>
    <property type="project" value="TreeGrafter"/>
</dbReference>
<evidence type="ECO:0000313" key="7">
    <source>
        <dbReference type="EMBL" id="ABM80059.1"/>
    </source>
</evidence>
<keyword evidence="3" id="KW-0677">Repeat</keyword>
<evidence type="ECO:0000256" key="2">
    <source>
        <dbReference type="ARBA" id="ARBA00022723"/>
    </source>
</evidence>
<dbReference type="PANTHER" id="PTHR10849:SF35">
    <property type="entry name" value="FORMATE HYDROGENLYASE SUBUNIT 6-RELATED"/>
    <property type="match status" value="1"/>
</dbReference>
<proteinExistence type="predicted"/>
<feature type="domain" description="4Fe-4S ferredoxin-type" evidence="6">
    <location>
        <begin position="66"/>
        <end position="95"/>
    </location>
</feature>